<dbReference type="GO" id="GO:0050661">
    <property type="term" value="F:NADP binding"/>
    <property type="evidence" value="ECO:0007669"/>
    <property type="project" value="InterPro"/>
</dbReference>
<sequence>MSASIPNAPAPRVPYFTPAQYPPSGAAAEDDLERVPTLFKPIKIRGVEFHNRIWVSPMCQYSAQNGQLTDWHLAHLGGIFTRGPGLTIIEATAVAPEGRITPECSGLWSDEQIAPLKRIVDFAHSQNQKIAVQLAHAGRKASAVAPWLDASALATEDVGGWPEDVVGPSAVPYDEHLAVPKELDKAGIKRLQRAFVAAAKRALRAGFDVIEIHNAHGYLLDSFISPMSNKRTDEYGGSFENRTRFTLETVDAVRAVIPPDMPLFLRISATDWLEESGEPSWRSEDTVRLAGILADHGVDLIDVSTGGIHPSQKIKGGPAYQAPFAEAVKKAHGDKILVSTVGAITDGKTAQGCLDKGQADVVMAGRAFQKNPGLVWQFAEDLGVTITVAHQIEWGFKGRGKVGRKTARL</sequence>
<keyword evidence="4" id="KW-0521">NADP</keyword>
<dbReference type="STRING" id="1077348.A0A2G8RLD3"/>
<keyword evidence="5" id="KW-0560">Oxidoreductase</keyword>
<evidence type="ECO:0000256" key="3">
    <source>
        <dbReference type="ARBA" id="ARBA00022643"/>
    </source>
</evidence>
<keyword evidence="8" id="KW-1185">Reference proteome</keyword>
<evidence type="ECO:0000256" key="4">
    <source>
        <dbReference type="ARBA" id="ARBA00022857"/>
    </source>
</evidence>
<protein>
    <recommendedName>
        <fullName evidence="6">NADH:flavin oxidoreductase/NADH oxidase N-terminal domain-containing protein</fullName>
    </recommendedName>
</protein>
<dbReference type="AlphaFoldDB" id="A0A2G8RLD3"/>
<evidence type="ECO:0000256" key="1">
    <source>
        <dbReference type="ARBA" id="ARBA00001917"/>
    </source>
</evidence>
<comment type="cofactor">
    <cofactor evidence="1">
        <name>FMN</name>
        <dbReference type="ChEBI" id="CHEBI:58210"/>
    </cofactor>
</comment>
<evidence type="ECO:0000259" key="6">
    <source>
        <dbReference type="Pfam" id="PF00724"/>
    </source>
</evidence>
<name>A0A2G8RLD3_9APHY</name>
<dbReference type="Pfam" id="PF00724">
    <property type="entry name" value="Oxidored_FMN"/>
    <property type="match status" value="1"/>
</dbReference>
<dbReference type="InterPro" id="IPR001155">
    <property type="entry name" value="OxRdtase_FMN_N"/>
</dbReference>
<feature type="domain" description="NADH:flavin oxidoreductase/NADH oxidase N-terminal" evidence="6">
    <location>
        <begin position="38"/>
        <end position="380"/>
    </location>
</feature>
<dbReference type="SUPFAM" id="SSF51395">
    <property type="entry name" value="FMN-linked oxidoreductases"/>
    <property type="match status" value="1"/>
</dbReference>
<evidence type="ECO:0000256" key="2">
    <source>
        <dbReference type="ARBA" id="ARBA00022630"/>
    </source>
</evidence>
<dbReference type="GO" id="GO:0010181">
    <property type="term" value="F:FMN binding"/>
    <property type="evidence" value="ECO:0007669"/>
    <property type="project" value="InterPro"/>
</dbReference>
<dbReference type="InterPro" id="IPR044152">
    <property type="entry name" value="YqjM-like"/>
</dbReference>
<accession>A0A2G8RLD3</accession>
<evidence type="ECO:0000313" key="8">
    <source>
        <dbReference type="Proteomes" id="UP000230002"/>
    </source>
</evidence>
<dbReference type="GO" id="GO:0003959">
    <property type="term" value="F:NADPH dehydrogenase activity"/>
    <property type="evidence" value="ECO:0007669"/>
    <property type="project" value="InterPro"/>
</dbReference>
<dbReference type="EMBL" id="AYKW01000069">
    <property type="protein sequence ID" value="PIL22336.1"/>
    <property type="molecule type" value="Genomic_DNA"/>
</dbReference>
<gene>
    <name evidence="7" type="ORF">GSI_15024</name>
</gene>
<organism evidence="7 8">
    <name type="scientific">Ganoderma sinense ZZ0214-1</name>
    <dbReference type="NCBI Taxonomy" id="1077348"/>
    <lineage>
        <taxon>Eukaryota</taxon>
        <taxon>Fungi</taxon>
        <taxon>Dikarya</taxon>
        <taxon>Basidiomycota</taxon>
        <taxon>Agaricomycotina</taxon>
        <taxon>Agaricomycetes</taxon>
        <taxon>Polyporales</taxon>
        <taxon>Polyporaceae</taxon>
        <taxon>Ganoderma</taxon>
    </lineage>
</organism>
<dbReference type="OrthoDB" id="72788at2759"/>
<dbReference type="InterPro" id="IPR013785">
    <property type="entry name" value="Aldolase_TIM"/>
</dbReference>
<comment type="caution">
    <text evidence="7">The sequence shown here is derived from an EMBL/GenBank/DDBJ whole genome shotgun (WGS) entry which is preliminary data.</text>
</comment>
<keyword evidence="3" id="KW-0288">FMN</keyword>
<evidence type="ECO:0000313" key="7">
    <source>
        <dbReference type="EMBL" id="PIL22336.1"/>
    </source>
</evidence>
<keyword evidence="2" id="KW-0285">Flavoprotein</keyword>
<proteinExistence type="predicted"/>
<dbReference type="PANTHER" id="PTHR43303">
    <property type="entry name" value="NADPH DEHYDROGENASE C23G7.10C-RELATED"/>
    <property type="match status" value="1"/>
</dbReference>
<dbReference type="Proteomes" id="UP000230002">
    <property type="component" value="Unassembled WGS sequence"/>
</dbReference>
<reference evidence="7 8" key="1">
    <citation type="journal article" date="2015" name="Sci. Rep.">
        <title>Chromosome-level genome map provides insights into diverse defense mechanisms in the medicinal fungus Ganoderma sinense.</title>
        <authorList>
            <person name="Zhu Y."/>
            <person name="Xu J."/>
            <person name="Sun C."/>
            <person name="Zhou S."/>
            <person name="Xu H."/>
            <person name="Nelson D.R."/>
            <person name="Qian J."/>
            <person name="Song J."/>
            <person name="Luo H."/>
            <person name="Xiang L."/>
            <person name="Li Y."/>
            <person name="Xu Z."/>
            <person name="Ji A."/>
            <person name="Wang L."/>
            <person name="Lu S."/>
            <person name="Hayward A."/>
            <person name="Sun W."/>
            <person name="Li X."/>
            <person name="Schwartz D.C."/>
            <person name="Wang Y."/>
            <person name="Chen S."/>
        </authorList>
    </citation>
    <scope>NUCLEOTIDE SEQUENCE [LARGE SCALE GENOMIC DNA]</scope>
    <source>
        <strain evidence="7 8">ZZ0214-1</strain>
    </source>
</reference>
<dbReference type="PANTHER" id="PTHR43303:SF4">
    <property type="entry name" value="NADPH DEHYDROGENASE C23G7.10C-RELATED"/>
    <property type="match status" value="1"/>
</dbReference>
<dbReference type="CDD" id="cd02932">
    <property type="entry name" value="OYE_YqiM_FMN"/>
    <property type="match status" value="1"/>
</dbReference>
<evidence type="ECO:0000256" key="5">
    <source>
        <dbReference type="ARBA" id="ARBA00023002"/>
    </source>
</evidence>
<dbReference type="Gene3D" id="3.20.20.70">
    <property type="entry name" value="Aldolase class I"/>
    <property type="match status" value="1"/>
</dbReference>